<evidence type="ECO:0000256" key="4">
    <source>
        <dbReference type="ARBA" id="ARBA00023125"/>
    </source>
</evidence>
<accession>A0A2K1Q8F4</accession>
<organism evidence="10 11">
    <name type="scientific">Mixta theicola</name>
    <dbReference type="NCBI Taxonomy" id="1458355"/>
    <lineage>
        <taxon>Bacteria</taxon>
        <taxon>Pseudomonadati</taxon>
        <taxon>Pseudomonadota</taxon>
        <taxon>Gammaproteobacteria</taxon>
        <taxon>Enterobacterales</taxon>
        <taxon>Erwiniaceae</taxon>
        <taxon>Mixta</taxon>
    </lineage>
</organism>
<dbReference type="Proteomes" id="UP000236345">
    <property type="component" value="Unassembled WGS sequence"/>
</dbReference>
<keyword evidence="3 9" id="KW-0805">Transcription regulation</keyword>
<dbReference type="EMBL" id="NWUO01000009">
    <property type="protein sequence ID" value="PNS11298.1"/>
    <property type="molecule type" value="Genomic_DNA"/>
</dbReference>
<dbReference type="NCBIfam" id="NF002783">
    <property type="entry name" value="PRK02909.1-1"/>
    <property type="match status" value="1"/>
</dbReference>
<dbReference type="HAMAP" id="MF_00725">
    <property type="entry name" value="FlhD"/>
    <property type="match status" value="1"/>
</dbReference>
<dbReference type="GO" id="GO:0003677">
    <property type="term" value="F:DNA binding"/>
    <property type="evidence" value="ECO:0007669"/>
    <property type="project" value="UniProtKB-UniRule"/>
</dbReference>
<dbReference type="OrthoDB" id="5298036at2"/>
<evidence type="ECO:0000313" key="11">
    <source>
        <dbReference type="Proteomes" id="UP000236345"/>
    </source>
</evidence>
<evidence type="ECO:0000256" key="9">
    <source>
        <dbReference type="HAMAP-Rule" id="MF_00725"/>
    </source>
</evidence>
<gene>
    <name evidence="9" type="primary">flhD</name>
    <name evidence="10" type="ORF">COO59_13100</name>
</gene>
<comment type="subunit">
    <text evidence="9">Homodimer; disulfide-linked. Forms a heterohexamer composed of two FlhC and four FlhD subunits. Each FlhC binds a FlhD dimer, forming a heterotrimer, and a hexamer assembles by dimerization of two heterotrimers.</text>
</comment>
<dbReference type="AlphaFoldDB" id="A0A2K1Q8F4"/>
<keyword evidence="10" id="KW-0969">Cilium</keyword>
<dbReference type="SUPFAM" id="SSF63592">
    <property type="entry name" value="Flagellar transcriptional activator FlhD"/>
    <property type="match status" value="1"/>
</dbReference>
<dbReference type="GO" id="GO:0005737">
    <property type="term" value="C:cytoplasm"/>
    <property type="evidence" value="ECO:0007669"/>
    <property type="project" value="UniProtKB-SubCell"/>
</dbReference>
<dbReference type="Gene3D" id="1.10.4000.10">
    <property type="entry name" value="Flagellar transcriptional activator FlhD"/>
    <property type="match status" value="1"/>
</dbReference>
<evidence type="ECO:0000313" key="10">
    <source>
        <dbReference type="EMBL" id="PNS11298.1"/>
    </source>
</evidence>
<dbReference type="GO" id="GO:1902208">
    <property type="term" value="P:regulation of bacterial-type flagellum assembly"/>
    <property type="evidence" value="ECO:0007669"/>
    <property type="project" value="UniProtKB-UniRule"/>
</dbReference>
<evidence type="ECO:0000256" key="6">
    <source>
        <dbReference type="ARBA" id="ARBA00023159"/>
    </source>
</evidence>
<evidence type="ECO:0000256" key="1">
    <source>
        <dbReference type="ARBA" id="ARBA00022490"/>
    </source>
</evidence>
<keyword evidence="5 9" id="KW-1015">Disulfide bond</keyword>
<evidence type="ECO:0000256" key="5">
    <source>
        <dbReference type="ARBA" id="ARBA00023157"/>
    </source>
</evidence>
<dbReference type="GO" id="GO:0044780">
    <property type="term" value="P:bacterial-type flagellum assembly"/>
    <property type="evidence" value="ECO:0007669"/>
    <property type="project" value="InterPro"/>
</dbReference>
<reference evidence="11" key="1">
    <citation type="submission" date="2017-09" db="EMBL/GenBank/DDBJ databases">
        <authorList>
            <person name="Palmer M."/>
            <person name="Steenkamp E.T."/>
            <person name="Coetzee M.P."/>
            <person name="Avontuur J.R."/>
            <person name="Van Zyl E."/>
            <person name="Chan W.-Y."/>
            <person name="Blom J."/>
            <person name="Venter S.N."/>
        </authorList>
    </citation>
    <scope>NUCLEOTIDE SEQUENCE [LARGE SCALE GENOMIC DNA]</scope>
    <source>
        <strain evidence="11">QC88-366</strain>
    </source>
</reference>
<name>A0A2K1Q8F4_9GAMM</name>
<proteinExistence type="inferred from homology"/>
<keyword evidence="4 9" id="KW-0238">DNA-binding</keyword>
<comment type="domain">
    <text evidence="9">The C-terminal region contains a putative helix-turn-helix (HTH) motif, suggesting that this region may bind DNA.</text>
</comment>
<comment type="subcellular location">
    <subcellularLocation>
        <location evidence="9">Cytoplasm</location>
    </subcellularLocation>
</comment>
<evidence type="ECO:0000256" key="8">
    <source>
        <dbReference type="ARBA" id="ARBA00025431"/>
    </source>
</evidence>
<keyword evidence="7 9" id="KW-0804">Transcription</keyword>
<dbReference type="GO" id="GO:0045893">
    <property type="term" value="P:positive regulation of DNA-templated transcription"/>
    <property type="evidence" value="ECO:0007669"/>
    <property type="project" value="InterPro"/>
</dbReference>
<keyword evidence="11" id="KW-1185">Reference proteome</keyword>
<dbReference type="RefSeq" id="WP_103060331.1">
    <property type="nucleotide sequence ID" value="NZ_BSOF01000005.1"/>
</dbReference>
<sequence>MHSSDSNDQLQSIHNLNLTYLLLAQRLIREDKFAAGFRLGLDSTILDALSDLTLPQLIKMASTSQLICRMRVDDKEIIDCLTKASRIDALQQIHTGIILSTELLNSLPEQNHPSC</sequence>
<keyword evidence="10" id="KW-0282">Flagellum</keyword>
<keyword evidence="10" id="KW-0966">Cell projection</keyword>
<keyword evidence="6 9" id="KW-0010">Activator</keyword>
<dbReference type="InterPro" id="IPR023559">
    <property type="entry name" value="Flagellar_FlhD"/>
</dbReference>
<evidence type="ECO:0000256" key="3">
    <source>
        <dbReference type="ARBA" id="ARBA00023015"/>
    </source>
</evidence>
<protein>
    <recommendedName>
        <fullName evidence="9">Flagellar transcriptional regulator FlhD</fullName>
    </recommendedName>
</protein>
<feature type="disulfide bond" description="Interchain" evidence="9">
    <location>
        <position position="68"/>
    </location>
</feature>
<evidence type="ECO:0000256" key="2">
    <source>
        <dbReference type="ARBA" id="ARBA00022795"/>
    </source>
</evidence>
<dbReference type="InterPro" id="IPR036194">
    <property type="entry name" value="FlhD_sf"/>
</dbReference>
<dbReference type="Pfam" id="PF05247">
    <property type="entry name" value="FlhD"/>
    <property type="match status" value="1"/>
</dbReference>
<keyword evidence="1 9" id="KW-0963">Cytoplasm</keyword>
<keyword evidence="2 9" id="KW-1005">Bacterial flagellum biogenesis</keyword>
<comment type="caution">
    <text evidence="10">The sequence shown here is derived from an EMBL/GenBank/DDBJ whole genome shotgun (WGS) entry which is preliminary data.</text>
</comment>
<comment type="similarity">
    <text evidence="9">Belongs to the FlhD family.</text>
</comment>
<evidence type="ECO:0000256" key="7">
    <source>
        <dbReference type="ARBA" id="ARBA00023163"/>
    </source>
</evidence>
<comment type="function">
    <text evidence="8 9">Functions in complex with FlhC as a master transcriptional regulator that regulates transcription of several flagellar and non-flagellar operons by binding to their promoter region. Activates expression of class 2 flagellar genes, including fliA, which is a flagellum-specific sigma factor that turns on the class 3 genes. Also regulates genes whose products function in a variety of physiological pathways.</text>
</comment>